<dbReference type="STRING" id="1736674.APS56_15600"/>
<dbReference type="InterPro" id="IPR011990">
    <property type="entry name" value="TPR-like_helical_dom_sf"/>
</dbReference>
<comment type="similarity">
    <text evidence="2">Belongs to the SusD family.</text>
</comment>
<evidence type="ECO:0000259" key="6">
    <source>
        <dbReference type="Pfam" id="PF07980"/>
    </source>
</evidence>
<sequence length="563" mass="65056">MKKFIFLFGIIFIVSCSELDLNPLSAGSSENWYSNQTEFNLALNDLYREYLWATEVSYRTERYSDNWNQRLTQYAFPGGTIASDWSDAESNWVNFYKGISRANSIINNLHEIENNVLAEEFRNRYEAEARFMRATFYGTLVFLYGDVPYFTKYLDIEEAFNIGRTNKETILPFIYEDFDFAAEYLPEVYGSGELKRATKGAAYAMKARIALYVSDWEVVKSAAEDCINLGVYSLHPDFGEYFLSSTKNSDETIFAIPRSQQLNSSWSPRSWLPRNVGGTSTAQPSWELFYSFLATDGLPVDESPLFDPKEPFKNRDPRLAETIVPFGNVHLGVVYDPHPNSEMVLNVNTGSMIQNKDTRSVDIYAAYNGLTLKKGVDEDWLDQIVDNDIIIMRYADVLLMKAEADIELNEIDESTLNAINQVRARAYGVDEAEVLEYPSVQIISQSELRTILRTERRVELAWENRRFADLIRWRLAEVALTRPVYGLLDPIELREQIVDKGLWFLPEIPEIDENGLVDFSSLFDQGLIRKHVERNFDPKRQYLWPIPFKETQINPNISQNPYY</sequence>
<accession>A0A0N7HYX5</accession>
<keyword evidence="9" id="KW-1185">Reference proteome</keyword>
<name>A0A0N7HYX5_9FLAO</name>
<organism evidence="8 9">
    <name type="scientific">Pseudalgibacter alginicilyticus</name>
    <dbReference type="NCBI Taxonomy" id="1736674"/>
    <lineage>
        <taxon>Bacteria</taxon>
        <taxon>Pseudomonadati</taxon>
        <taxon>Bacteroidota</taxon>
        <taxon>Flavobacteriia</taxon>
        <taxon>Flavobacteriales</taxon>
        <taxon>Flavobacteriaceae</taxon>
        <taxon>Pseudalgibacter</taxon>
    </lineage>
</organism>
<evidence type="ECO:0000256" key="4">
    <source>
        <dbReference type="ARBA" id="ARBA00023136"/>
    </source>
</evidence>
<reference evidence="8 9" key="1">
    <citation type="submission" date="2015-10" db="EMBL/GenBank/DDBJ databases">
        <authorList>
            <person name="Gilbert D.G."/>
        </authorList>
    </citation>
    <scope>NUCLEOTIDE SEQUENCE [LARGE SCALE GENOMIC DNA]</scope>
    <source>
        <strain evidence="9">HZ-22</strain>
    </source>
</reference>
<dbReference type="Proteomes" id="UP000057981">
    <property type="component" value="Chromosome"/>
</dbReference>
<dbReference type="SUPFAM" id="SSF48452">
    <property type="entry name" value="TPR-like"/>
    <property type="match status" value="1"/>
</dbReference>
<dbReference type="AlphaFoldDB" id="A0A0N7HYX5"/>
<evidence type="ECO:0000256" key="2">
    <source>
        <dbReference type="ARBA" id="ARBA00006275"/>
    </source>
</evidence>
<evidence type="ECO:0008006" key="10">
    <source>
        <dbReference type="Google" id="ProtNLM"/>
    </source>
</evidence>
<keyword evidence="4" id="KW-0472">Membrane</keyword>
<gene>
    <name evidence="8" type="ORF">APS56_15600</name>
</gene>
<dbReference type="Pfam" id="PF14322">
    <property type="entry name" value="SusD-like_3"/>
    <property type="match status" value="1"/>
</dbReference>
<feature type="domain" description="SusD-like N-terminal" evidence="7">
    <location>
        <begin position="48"/>
        <end position="211"/>
    </location>
</feature>
<evidence type="ECO:0000256" key="3">
    <source>
        <dbReference type="ARBA" id="ARBA00022729"/>
    </source>
</evidence>
<dbReference type="PATRIC" id="fig|1736674.3.peg.3191"/>
<evidence type="ECO:0000259" key="7">
    <source>
        <dbReference type="Pfam" id="PF14322"/>
    </source>
</evidence>
<dbReference type="InterPro" id="IPR033985">
    <property type="entry name" value="SusD-like_N"/>
</dbReference>
<dbReference type="Gene3D" id="1.25.40.390">
    <property type="match status" value="1"/>
</dbReference>
<keyword evidence="5" id="KW-0998">Cell outer membrane</keyword>
<evidence type="ECO:0000256" key="5">
    <source>
        <dbReference type="ARBA" id="ARBA00023237"/>
    </source>
</evidence>
<dbReference type="EMBL" id="CP012898">
    <property type="protein sequence ID" value="ALJ06470.1"/>
    <property type="molecule type" value="Genomic_DNA"/>
</dbReference>
<dbReference type="Pfam" id="PF07980">
    <property type="entry name" value="SusD_RagB"/>
    <property type="match status" value="1"/>
</dbReference>
<dbReference type="GO" id="GO:0009279">
    <property type="term" value="C:cell outer membrane"/>
    <property type="evidence" value="ECO:0007669"/>
    <property type="project" value="UniProtKB-SubCell"/>
</dbReference>
<evidence type="ECO:0000313" key="9">
    <source>
        <dbReference type="Proteomes" id="UP000057981"/>
    </source>
</evidence>
<keyword evidence="3" id="KW-0732">Signal</keyword>
<dbReference type="InterPro" id="IPR012944">
    <property type="entry name" value="SusD_RagB_dom"/>
</dbReference>
<dbReference type="KEGG" id="ahz:APS56_15600"/>
<feature type="domain" description="RagB/SusD" evidence="6">
    <location>
        <begin position="253"/>
        <end position="563"/>
    </location>
</feature>
<proteinExistence type="inferred from homology"/>
<evidence type="ECO:0000256" key="1">
    <source>
        <dbReference type="ARBA" id="ARBA00004442"/>
    </source>
</evidence>
<dbReference type="CDD" id="cd08977">
    <property type="entry name" value="SusD"/>
    <property type="match status" value="1"/>
</dbReference>
<protein>
    <recommendedName>
        <fullName evidence="10">Starch-binding protein</fullName>
    </recommendedName>
</protein>
<dbReference type="RefSeq" id="WP_054730518.1">
    <property type="nucleotide sequence ID" value="NZ_CP012898.1"/>
</dbReference>
<comment type="subcellular location">
    <subcellularLocation>
        <location evidence="1">Cell outer membrane</location>
    </subcellularLocation>
</comment>
<dbReference type="PROSITE" id="PS51257">
    <property type="entry name" value="PROKAR_LIPOPROTEIN"/>
    <property type="match status" value="1"/>
</dbReference>
<evidence type="ECO:0000313" key="8">
    <source>
        <dbReference type="EMBL" id="ALJ06470.1"/>
    </source>
</evidence>
<dbReference type="OrthoDB" id="5694214at2"/>